<gene>
    <name evidence="3" type="ORF">B0H17DRAFT_1191528</name>
</gene>
<keyword evidence="4" id="KW-1185">Reference proteome</keyword>
<dbReference type="EMBL" id="JARKIE010000003">
    <property type="protein sequence ID" value="KAJ7709034.1"/>
    <property type="molecule type" value="Genomic_DNA"/>
</dbReference>
<protein>
    <submittedName>
        <fullName evidence="3">Uncharacterized protein</fullName>
    </submittedName>
</protein>
<organism evidence="3 4">
    <name type="scientific">Mycena rosella</name>
    <name type="common">Pink bonnet</name>
    <name type="synonym">Agaricus rosellus</name>
    <dbReference type="NCBI Taxonomy" id="1033263"/>
    <lineage>
        <taxon>Eukaryota</taxon>
        <taxon>Fungi</taxon>
        <taxon>Dikarya</taxon>
        <taxon>Basidiomycota</taxon>
        <taxon>Agaricomycotina</taxon>
        <taxon>Agaricomycetes</taxon>
        <taxon>Agaricomycetidae</taxon>
        <taxon>Agaricales</taxon>
        <taxon>Marasmiineae</taxon>
        <taxon>Mycenaceae</taxon>
        <taxon>Mycena</taxon>
    </lineage>
</organism>
<dbReference type="SUPFAM" id="SSF50685">
    <property type="entry name" value="Barwin-like endoglucanases"/>
    <property type="match status" value="1"/>
</dbReference>
<proteinExistence type="predicted"/>
<feature type="chain" id="PRO_5042247099" evidence="2">
    <location>
        <begin position="20"/>
        <end position="98"/>
    </location>
</feature>
<evidence type="ECO:0000313" key="3">
    <source>
        <dbReference type="EMBL" id="KAJ7709034.1"/>
    </source>
</evidence>
<reference evidence="3" key="1">
    <citation type="submission" date="2023-03" db="EMBL/GenBank/DDBJ databases">
        <title>Massive genome expansion in bonnet fungi (Mycena s.s.) driven by repeated elements and novel gene families across ecological guilds.</title>
        <authorList>
            <consortium name="Lawrence Berkeley National Laboratory"/>
            <person name="Harder C.B."/>
            <person name="Miyauchi S."/>
            <person name="Viragh M."/>
            <person name="Kuo A."/>
            <person name="Thoen E."/>
            <person name="Andreopoulos B."/>
            <person name="Lu D."/>
            <person name="Skrede I."/>
            <person name="Drula E."/>
            <person name="Henrissat B."/>
            <person name="Morin E."/>
            <person name="Kohler A."/>
            <person name="Barry K."/>
            <person name="LaButti K."/>
            <person name="Morin E."/>
            <person name="Salamov A."/>
            <person name="Lipzen A."/>
            <person name="Mereny Z."/>
            <person name="Hegedus B."/>
            <person name="Baldrian P."/>
            <person name="Stursova M."/>
            <person name="Weitz H."/>
            <person name="Taylor A."/>
            <person name="Grigoriev I.V."/>
            <person name="Nagy L.G."/>
            <person name="Martin F."/>
            <person name="Kauserud H."/>
        </authorList>
    </citation>
    <scope>NUCLEOTIDE SEQUENCE</scope>
    <source>
        <strain evidence="3">CBHHK067</strain>
    </source>
</reference>
<keyword evidence="1 2" id="KW-0732">Signal</keyword>
<name>A0AAD7GZZ6_MYCRO</name>
<evidence type="ECO:0000313" key="4">
    <source>
        <dbReference type="Proteomes" id="UP001221757"/>
    </source>
</evidence>
<dbReference type="InterPro" id="IPR051477">
    <property type="entry name" value="Expansin_CellWall"/>
</dbReference>
<sequence length="98" mass="10696">MFKLAALSVAAIFVGNVFAFTGKGAGPRAALPIGLFPNGEHCCETVEVTYEDKSIEVTFTDLYLYCQATTNLSLSHEVFAELASLELGSIYPVFWRLL</sequence>
<comment type="caution">
    <text evidence="3">The sequence shown here is derived from an EMBL/GenBank/DDBJ whole genome shotgun (WGS) entry which is preliminary data.</text>
</comment>
<dbReference type="Proteomes" id="UP001221757">
    <property type="component" value="Unassembled WGS sequence"/>
</dbReference>
<dbReference type="CDD" id="cd22191">
    <property type="entry name" value="DPBB_RlpA_EXP_N-like"/>
    <property type="match status" value="1"/>
</dbReference>
<dbReference type="AlphaFoldDB" id="A0AAD7GZZ6"/>
<dbReference type="PANTHER" id="PTHR31836">
    <property type="match status" value="1"/>
</dbReference>
<evidence type="ECO:0000256" key="1">
    <source>
        <dbReference type="ARBA" id="ARBA00022729"/>
    </source>
</evidence>
<evidence type="ECO:0000256" key="2">
    <source>
        <dbReference type="SAM" id="SignalP"/>
    </source>
</evidence>
<accession>A0AAD7GZZ6</accession>
<dbReference type="InterPro" id="IPR036908">
    <property type="entry name" value="RlpA-like_sf"/>
</dbReference>
<dbReference type="Gene3D" id="2.40.40.10">
    <property type="entry name" value="RlpA-like domain"/>
    <property type="match status" value="1"/>
</dbReference>
<feature type="signal peptide" evidence="2">
    <location>
        <begin position="1"/>
        <end position="19"/>
    </location>
</feature>
<dbReference type="PANTHER" id="PTHR31836:SF28">
    <property type="entry name" value="SRCR DOMAIN-CONTAINING PROTEIN-RELATED"/>
    <property type="match status" value="1"/>
</dbReference>